<evidence type="ECO:0000259" key="1">
    <source>
        <dbReference type="Pfam" id="PF07727"/>
    </source>
</evidence>
<dbReference type="InterPro" id="IPR043502">
    <property type="entry name" value="DNA/RNA_pol_sf"/>
</dbReference>
<protein>
    <recommendedName>
        <fullName evidence="1">Reverse transcriptase Ty1/copia-type domain-containing protein</fullName>
    </recommendedName>
</protein>
<dbReference type="InterPro" id="IPR013103">
    <property type="entry name" value="RVT_2"/>
</dbReference>
<evidence type="ECO:0000313" key="2">
    <source>
        <dbReference type="EMBL" id="KAF5464189.1"/>
    </source>
</evidence>
<dbReference type="Gramene" id="Jr07_05870_p1">
    <property type="protein sequence ID" value="cds.Jr07_05870_p1"/>
    <property type="gene ID" value="Jr07_05870"/>
</dbReference>
<dbReference type="Proteomes" id="UP000619265">
    <property type="component" value="Unassembled WGS sequence"/>
</dbReference>
<dbReference type="Pfam" id="PF07727">
    <property type="entry name" value="RVT_2"/>
    <property type="match status" value="1"/>
</dbReference>
<dbReference type="SUPFAM" id="SSF56672">
    <property type="entry name" value="DNA/RNA polymerases"/>
    <property type="match status" value="1"/>
</dbReference>
<sequence length="138" mass="15704">MEEELDALAVNQTWKIVPKTIDMNVIGSKWVYKAELKADDALERLKARLVAKGFSKVDGVDFSETLSPVVKPTTIIMVLTLATVKNWTLHQLDVKNVFLYGCLNTPIYMHQPLGYTDEHYPQHVCKLNRTLYGLKQTP</sequence>
<reference evidence="2" key="2">
    <citation type="submission" date="2020-03" db="EMBL/GenBank/DDBJ databases">
        <title>Walnut 2.0.</title>
        <authorList>
            <person name="Marrano A."/>
            <person name="Britton M."/>
            <person name="Zimin A.V."/>
            <person name="Zaini P.A."/>
            <person name="Workman R."/>
            <person name="Puiu D."/>
            <person name="Bianco L."/>
            <person name="Allen B.J."/>
            <person name="Troggio M."/>
            <person name="Leslie C.A."/>
            <person name="Timp W."/>
            <person name="Dendekar A."/>
            <person name="Salzberg S.L."/>
            <person name="Neale D.B."/>
        </authorList>
    </citation>
    <scope>NUCLEOTIDE SEQUENCE</scope>
    <source>
        <tissue evidence="2">Leaves</tissue>
    </source>
</reference>
<dbReference type="EMBL" id="LIHL02000007">
    <property type="protein sequence ID" value="KAF5464189.1"/>
    <property type="molecule type" value="Genomic_DNA"/>
</dbReference>
<dbReference type="AlphaFoldDB" id="A0A833XD45"/>
<comment type="caution">
    <text evidence="2">The sequence shown here is derived from an EMBL/GenBank/DDBJ whole genome shotgun (WGS) entry which is preliminary data.</text>
</comment>
<evidence type="ECO:0000313" key="3">
    <source>
        <dbReference type="Proteomes" id="UP000619265"/>
    </source>
</evidence>
<name>A0A833XD45_JUGRE</name>
<gene>
    <name evidence="2" type="ORF">F2P56_014283</name>
</gene>
<reference evidence="2" key="1">
    <citation type="submission" date="2015-10" db="EMBL/GenBank/DDBJ databases">
        <authorList>
            <person name="Martinez-Garcia P.J."/>
            <person name="Crepeau M.W."/>
            <person name="Puiu D."/>
            <person name="Gonzalez-Ibeas D."/>
            <person name="Whalen J."/>
            <person name="Stevens K."/>
            <person name="Paul R."/>
            <person name="Butterfield T."/>
            <person name="Britton M."/>
            <person name="Reagan R."/>
            <person name="Chakraborty S."/>
            <person name="Walawage S.L."/>
            <person name="Vasquez-Gross H.A."/>
            <person name="Cardeno C."/>
            <person name="Famula R."/>
            <person name="Pratt K."/>
            <person name="Kuruganti S."/>
            <person name="Aradhya M.K."/>
            <person name="Leslie C.A."/>
            <person name="Dandekar A.M."/>
            <person name="Salzberg S.L."/>
            <person name="Wegrzyn J.L."/>
            <person name="Langley C.H."/>
            <person name="Neale D.B."/>
        </authorList>
    </citation>
    <scope>NUCLEOTIDE SEQUENCE</scope>
    <source>
        <tissue evidence="2">Leaves</tissue>
    </source>
</reference>
<feature type="domain" description="Reverse transcriptase Ty1/copia-type" evidence="1">
    <location>
        <begin position="11"/>
        <end position="138"/>
    </location>
</feature>
<accession>A0A833XD45</accession>
<organism evidence="2 3">
    <name type="scientific">Juglans regia</name>
    <name type="common">English walnut</name>
    <dbReference type="NCBI Taxonomy" id="51240"/>
    <lineage>
        <taxon>Eukaryota</taxon>
        <taxon>Viridiplantae</taxon>
        <taxon>Streptophyta</taxon>
        <taxon>Embryophyta</taxon>
        <taxon>Tracheophyta</taxon>
        <taxon>Spermatophyta</taxon>
        <taxon>Magnoliopsida</taxon>
        <taxon>eudicotyledons</taxon>
        <taxon>Gunneridae</taxon>
        <taxon>Pentapetalae</taxon>
        <taxon>rosids</taxon>
        <taxon>fabids</taxon>
        <taxon>Fagales</taxon>
        <taxon>Juglandaceae</taxon>
        <taxon>Juglans</taxon>
    </lineage>
</organism>
<proteinExistence type="predicted"/>